<dbReference type="Gene3D" id="3.40.1050.10">
    <property type="entry name" value="Carbonic anhydrase"/>
    <property type="match status" value="1"/>
</dbReference>
<keyword evidence="10" id="KW-1185">Reference proteome</keyword>
<dbReference type="AlphaFoldDB" id="A0A229VVY9"/>
<keyword evidence="4 8" id="KW-0456">Lyase</keyword>
<proteinExistence type="inferred from homology"/>
<dbReference type="SUPFAM" id="SSF53056">
    <property type="entry name" value="beta-carbonic anhydrase, cab"/>
    <property type="match status" value="1"/>
</dbReference>
<comment type="cofactor">
    <cofactor evidence="7">
        <name>Zn(2+)</name>
        <dbReference type="ChEBI" id="CHEBI:29105"/>
    </cofactor>
    <text evidence="7">Binds 1 zinc ion per subunit.</text>
</comment>
<evidence type="ECO:0000256" key="8">
    <source>
        <dbReference type="RuleBase" id="RU003956"/>
    </source>
</evidence>
<dbReference type="PANTHER" id="PTHR11002">
    <property type="entry name" value="CARBONIC ANHYDRASE"/>
    <property type="match status" value="1"/>
</dbReference>
<sequence>MAQMNEHDGLDGRTRADAAWSRMLAGNRRFAEGKAEHPWQDRETRESLIDAQTPDAAVLSCSDSRVPPEIIFDEGLGDLFTIRTAGEVVDDAVLESLEYAVLHLHVSLIVVMGHQNCGAVAAAMKVLAGDENAEDEGFRSILMREVGASARLAMDSDLDTAEDVERIHVAQTLEALVTDSAVIREAVHSGAVSLVGARYKLDDGKVEVLSF</sequence>
<evidence type="ECO:0000256" key="1">
    <source>
        <dbReference type="ARBA" id="ARBA00006217"/>
    </source>
</evidence>
<dbReference type="InterPro" id="IPR036874">
    <property type="entry name" value="Carbonic_anhydrase_sf"/>
</dbReference>
<evidence type="ECO:0000313" key="9">
    <source>
        <dbReference type="EMBL" id="OXM99782.1"/>
    </source>
</evidence>
<evidence type="ECO:0000256" key="6">
    <source>
        <dbReference type="ARBA" id="ARBA00048348"/>
    </source>
</evidence>
<keyword evidence="3 7" id="KW-0862">Zinc</keyword>
<evidence type="ECO:0000256" key="3">
    <source>
        <dbReference type="ARBA" id="ARBA00022833"/>
    </source>
</evidence>
<organism evidence="9 10">
    <name type="scientific">Bifidobacterium vansinderenii</name>
    <dbReference type="NCBI Taxonomy" id="1984871"/>
    <lineage>
        <taxon>Bacteria</taxon>
        <taxon>Bacillati</taxon>
        <taxon>Actinomycetota</taxon>
        <taxon>Actinomycetes</taxon>
        <taxon>Bifidobacteriales</taxon>
        <taxon>Bifidobacteriaceae</taxon>
        <taxon>Bifidobacterium</taxon>
    </lineage>
</organism>
<dbReference type="GO" id="GO:0015976">
    <property type="term" value="P:carbon utilization"/>
    <property type="evidence" value="ECO:0007669"/>
    <property type="project" value="InterPro"/>
</dbReference>
<feature type="binding site" evidence="7">
    <location>
        <position position="63"/>
    </location>
    <ligand>
        <name>Zn(2+)</name>
        <dbReference type="ChEBI" id="CHEBI:29105"/>
    </ligand>
</feature>
<dbReference type="InterPro" id="IPR015892">
    <property type="entry name" value="Carbonic_anhydrase_CS"/>
</dbReference>
<dbReference type="EMBL" id="NEWD01000029">
    <property type="protein sequence ID" value="OXM99782.1"/>
    <property type="molecule type" value="Genomic_DNA"/>
</dbReference>
<comment type="catalytic activity">
    <reaction evidence="6 8">
        <text>hydrogencarbonate + H(+) = CO2 + H2O</text>
        <dbReference type="Rhea" id="RHEA:10748"/>
        <dbReference type="ChEBI" id="CHEBI:15377"/>
        <dbReference type="ChEBI" id="CHEBI:15378"/>
        <dbReference type="ChEBI" id="CHEBI:16526"/>
        <dbReference type="ChEBI" id="CHEBI:17544"/>
        <dbReference type="EC" id="4.2.1.1"/>
    </reaction>
</comment>
<reference evidence="9 10" key="1">
    <citation type="submission" date="2017-05" db="EMBL/GenBank/DDBJ databases">
        <title>Bifidobacterium vansinderenii sp. nov.</title>
        <authorList>
            <person name="Lugli G.A."/>
            <person name="Duranti S."/>
            <person name="Mangifesta M."/>
        </authorList>
    </citation>
    <scope>NUCLEOTIDE SEQUENCE [LARGE SCALE GENOMIC DNA]</scope>
    <source>
        <strain evidence="9 10">Tam10B</strain>
    </source>
</reference>
<dbReference type="PANTHER" id="PTHR11002:SF79">
    <property type="entry name" value="CARBONIC ANHYDRASE 2"/>
    <property type="match status" value="1"/>
</dbReference>
<gene>
    <name evidence="9" type="ORF">Tam10B_1999</name>
</gene>
<dbReference type="GO" id="GO:0004089">
    <property type="term" value="F:carbonate dehydratase activity"/>
    <property type="evidence" value="ECO:0007669"/>
    <property type="project" value="UniProtKB-UniRule"/>
</dbReference>
<evidence type="ECO:0000256" key="5">
    <source>
        <dbReference type="ARBA" id="ARBA00024993"/>
    </source>
</evidence>
<accession>A0A229VVY9</accession>
<comment type="function">
    <text evidence="8">Reversible hydration of carbon dioxide.</text>
</comment>
<comment type="caution">
    <text evidence="9">The sequence shown here is derived from an EMBL/GenBank/DDBJ whole genome shotgun (WGS) entry which is preliminary data.</text>
</comment>
<name>A0A229VVY9_9BIFI</name>
<dbReference type="Pfam" id="PF00484">
    <property type="entry name" value="Pro_CA"/>
    <property type="match status" value="1"/>
</dbReference>
<feature type="binding site" evidence="7">
    <location>
        <position position="117"/>
    </location>
    <ligand>
        <name>Zn(2+)</name>
        <dbReference type="ChEBI" id="CHEBI:29105"/>
    </ligand>
</feature>
<evidence type="ECO:0000256" key="7">
    <source>
        <dbReference type="PIRSR" id="PIRSR601765-1"/>
    </source>
</evidence>
<evidence type="ECO:0000313" key="10">
    <source>
        <dbReference type="Proteomes" id="UP000215433"/>
    </source>
</evidence>
<keyword evidence="7" id="KW-0479">Metal-binding</keyword>
<dbReference type="GO" id="GO:0008270">
    <property type="term" value="F:zinc ion binding"/>
    <property type="evidence" value="ECO:0007669"/>
    <property type="project" value="UniProtKB-UniRule"/>
</dbReference>
<evidence type="ECO:0000256" key="4">
    <source>
        <dbReference type="ARBA" id="ARBA00023239"/>
    </source>
</evidence>
<dbReference type="InterPro" id="IPR001765">
    <property type="entry name" value="Carbonic_anhydrase"/>
</dbReference>
<evidence type="ECO:0000256" key="2">
    <source>
        <dbReference type="ARBA" id="ARBA00012925"/>
    </source>
</evidence>
<dbReference type="SMART" id="SM00947">
    <property type="entry name" value="Pro_CA"/>
    <property type="match status" value="1"/>
</dbReference>
<comment type="function">
    <text evidence="5">Catalyzes the reversible hydration of carbon dioxide to form bicarbonate.</text>
</comment>
<dbReference type="EC" id="4.2.1.1" evidence="2 8"/>
<dbReference type="PROSITE" id="PS00705">
    <property type="entry name" value="PROK_CO2_ANHYDRASE_2"/>
    <property type="match status" value="1"/>
</dbReference>
<dbReference type="Proteomes" id="UP000215433">
    <property type="component" value="Unassembled WGS sequence"/>
</dbReference>
<dbReference type="PROSITE" id="PS00704">
    <property type="entry name" value="PROK_CO2_ANHYDRASE_1"/>
    <property type="match status" value="1"/>
</dbReference>
<protein>
    <recommendedName>
        <fullName evidence="2 8">Carbonic anhydrase</fullName>
        <ecNumber evidence="2 8">4.2.1.1</ecNumber>
    </recommendedName>
    <alternativeName>
        <fullName evidence="8">Carbonate dehydratase</fullName>
    </alternativeName>
</protein>
<comment type="similarity">
    <text evidence="1 8">Belongs to the beta-class carbonic anhydrase family.</text>
</comment>
<feature type="binding site" evidence="7">
    <location>
        <position position="114"/>
    </location>
    <ligand>
        <name>Zn(2+)</name>
        <dbReference type="ChEBI" id="CHEBI:29105"/>
    </ligand>
</feature>
<dbReference type="CDD" id="cd03378">
    <property type="entry name" value="beta_CA_cladeC"/>
    <property type="match status" value="1"/>
</dbReference>
<feature type="binding site" evidence="7">
    <location>
        <position position="61"/>
    </location>
    <ligand>
        <name>Zn(2+)</name>
        <dbReference type="ChEBI" id="CHEBI:29105"/>
    </ligand>
</feature>